<name>K9AGM2_9STAP</name>
<dbReference type="EMBL" id="AMSQ01000017">
    <property type="protein sequence ID" value="EKU46404.1"/>
    <property type="molecule type" value="Genomic_DNA"/>
</dbReference>
<protein>
    <recommendedName>
        <fullName evidence="3">AgrD</fullName>
    </recommendedName>
</protein>
<reference evidence="1 2" key="1">
    <citation type="journal article" date="2013" name="Genome Announc.">
        <title>Genome Sequence of Staphylococcus massiliensis Strain S46, Isolated from the Surface of Healthy Human Skin.</title>
        <authorList>
            <person name="Srivastav R."/>
            <person name="Singh A."/>
            <person name="Jangir P.K."/>
            <person name="Kumari C."/>
            <person name="Muduli S."/>
            <person name="Sharma R."/>
        </authorList>
    </citation>
    <scope>NUCLEOTIDE SEQUENCE [LARGE SCALE GENOMIC DNA]</scope>
    <source>
        <strain evidence="1 2">S46</strain>
    </source>
</reference>
<dbReference type="Pfam" id="PF05931">
    <property type="entry name" value="AgrD"/>
    <property type="match status" value="1"/>
</dbReference>
<evidence type="ECO:0000313" key="2">
    <source>
        <dbReference type="Proteomes" id="UP000009885"/>
    </source>
</evidence>
<comment type="caution">
    <text evidence="1">The sequence shown here is derived from an EMBL/GenBank/DDBJ whole genome shotgun (WGS) entry which is preliminary data.</text>
</comment>
<dbReference type="InterPro" id="IPR009229">
    <property type="entry name" value="AgrD"/>
</dbReference>
<sequence>MNIFSIFAKVLADVFSKIGTFGSIRICYGFFDEAEVPQELIDEANK</sequence>
<evidence type="ECO:0008006" key="3">
    <source>
        <dbReference type="Google" id="ProtNLM"/>
    </source>
</evidence>
<evidence type="ECO:0000313" key="1">
    <source>
        <dbReference type="EMBL" id="EKU46404.1"/>
    </source>
</evidence>
<dbReference type="OrthoDB" id="2410452at2"/>
<dbReference type="NCBIfam" id="TIGR04223">
    <property type="entry name" value="quorum_AgrD"/>
    <property type="match status" value="1"/>
</dbReference>
<dbReference type="SMART" id="SM00794">
    <property type="entry name" value="AgrD"/>
    <property type="match status" value="1"/>
</dbReference>
<dbReference type="PATRIC" id="fig|1229783.3.peg.1867"/>
<organism evidence="1 2">
    <name type="scientific">Staphylococcus massiliensis S46</name>
    <dbReference type="NCBI Taxonomy" id="1229783"/>
    <lineage>
        <taxon>Bacteria</taxon>
        <taxon>Bacillati</taxon>
        <taxon>Bacillota</taxon>
        <taxon>Bacilli</taxon>
        <taxon>Bacillales</taxon>
        <taxon>Staphylococcaceae</taxon>
        <taxon>Staphylococcus</taxon>
    </lineage>
</organism>
<gene>
    <name evidence="1" type="ORF">C273_09357</name>
</gene>
<dbReference type="AlphaFoldDB" id="K9AGM2"/>
<proteinExistence type="predicted"/>
<accession>K9AGM2</accession>
<dbReference type="Proteomes" id="UP000009885">
    <property type="component" value="Unassembled WGS sequence"/>
</dbReference>
<keyword evidence="2" id="KW-1185">Reference proteome</keyword>
<dbReference type="RefSeq" id="WP_009384253.1">
    <property type="nucleotide sequence ID" value="NZ_AMSQ01000017.1"/>
</dbReference>